<dbReference type="GO" id="GO:0003677">
    <property type="term" value="F:DNA binding"/>
    <property type="evidence" value="ECO:0007669"/>
    <property type="project" value="UniProtKB-KW"/>
</dbReference>
<dbReference type="SUPFAM" id="SSF46689">
    <property type="entry name" value="Homeodomain-like"/>
    <property type="match status" value="2"/>
</dbReference>
<evidence type="ECO:0000256" key="4">
    <source>
        <dbReference type="ARBA" id="ARBA00023242"/>
    </source>
</evidence>
<feature type="region of interest" description="Disordered" evidence="5">
    <location>
        <begin position="1"/>
        <end position="30"/>
    </location>
</feature>
<evidence type="ECO:0000256" key="1">
    <source>
        <dbReference type="ARBA" id="ARBA00004123"/>
    </source>
</evidence>
<proteinExistence type="inferred from homology"/>
<dbReference type="InterPro" id="IPR036388">
    <property type="entry name" value="WH-like_DNA-bd_sf"/>
</dbReference>
<keyword evidence="4" id="KW-0539">Nucleus</keyword>
<dbReference type="InterPro" id="IPR006600">
    <property type="entry name" value="HTH_CenpB_DNA-bd_dom"/>
</dbReference>
<comment type="similarity">
    <text evidence="2">Belongs to the tigger transposable element derived protein family.</text>
</comment>
<dbReference type="Pfam" id="PF03221">
    <property type="entry name" value="HTH_Tnp_Tc5"/>
    <property type="match status" value="1"/>
</dbReference>
<dbReference type="GO" id="GO:0005634">
    <property type="term" value="C:nucleus"/>
    <property type="evidence" value="ECO:0007669"/>
    <property type="project" value="UniProtKB-SubCell"/>
</dbReference>
<dbReference type="PANTHER" id="PTHR19303">
    <property type="entry name" value="TRANSPOSON"/>
    <property type="match status" value="1"/>
</dbReference>
<dbReference type="Gene3D" id="1.10.10.60">
    <property type="entry name" value="Homeodomain-like"/>
    <property type="match status" value="1"/>
</dbReference>
<reference evidence="7" key="1">
    <citation type="submission" date="2015-01" db="EMBL/GenBank/DDBJ databases">
        <title>Transcriptome Assembly of Fopius arisanus.</title>
        <authorList>
            <person name="Geib S."/>
        </authorList>
    </citation>
    <scope>NUCLEOTIDE SEQUENCE</scope>
</reference>
<dbReference type="AlphaFoldDB" id="A0A0C9PMI6"/>
<dbReference type="PROSITE" id="PS51253">
    <property type="entry name" value="HTH_CENPB"/>
    <property type="match status" value="1"/>
</dbReference>
<evidence type="ECO:0000256" key="3">
    <source>
        <dbReference type="ARBA" id="ARBA00023125"/>
    </source>
</evidence>
<feature type="domain" description="HTH CENPB-type" evidence="6">
    <location>
        <begin position="87"/>
        <end position="159"/>
    </location>
</feature>
<dbReference type="InterPro" id="IPR009057">
    <property type="entry name" value="Homeodomain-like_sf"/>
</dbReference>
<comment type="subcellular location">
    <subcellularLocation>
        <location evidence="1">Nucleus</location>
    </subcellularLocation>
</comment>
<dbReference type="Pfam" id="PF04218">
    <property type="entry name" value="CENP-B_N"/>
    <property type="match status" value="1"/>
</dbReference>
<evidence type="ECO:0000313" key="7">
    <source>
        <dbReference type="EMBL" id="JAG72075.1"/>
    </source>
</evidence>
<dbReference type="EMBL" id="GBYB01002308">
    <property type="protein sequence ID" value="JAG72075.1"/>
    <property type="molecule type" value="Transcribed_RNA"/>
</dbReference>
<dbReference type="Pfam" id="PF03184">
    <property type="entry name" value="DDE_1"/>
    <property type="match status" value="1"/>
</dbReference>
<dbReference type="InterPro" id="IPR007889">
    <property type="entry name" value="HTH_Psq"/>
</dbReference>
<protein>
    <submittedName>
        <fullName evidence="7">JRKL_0 protein</fullName>
    </submittedName>
</protein>
<dbReference type="InterPro" id="IPR004875">
    <property type="entry name" value="DDE_SF_endonuclease_dom"/>
</dbReference>
<accession>A0A0C9PMI6</accession>
<dbReference type="InterPro" id="IPR050863">
    <property type="entry name" value="CenT-Element_Derived"/>
</dbReference>
<dbReference type="PANTHER" id="PTHR19303:SF73">
    <property type="entry name" value="PROTEIN PDC2"/>
    <property type="match status" value="1"/>
</dbReference>
<evidence type="ECO:0000256" key="5">
    <source>
        <dbReference type="SAM" id="MobiDB-lite"/>
    </source>
</evidence>
<evidence type="ECO:0000259" key="6">
    <source>
        <dbReference type="PROSITE" id="PS51253"/>
    </source>
</evidence>
<evidence type="ECO:0000256" key="2">
    <source>
        <dbReference type="ARBA" id="ARBA00010881"/>
    </source>
</evidence>
<gene>
    <name evidence="7" type="primary">JRKL_0</name>
    <name evidence="7" type="ORF">g.20836</name>
</gene>
<dbReference type="SMART" id="SM00674">
    <property type="entry name" value="CENPB"/>
    <property type="match status" value="1"/>
</dbReference>
<sequence length="600" mass="68572">MSDPSTPNLSTPPTQAHHPQPPSKKRRNTSVQVHEKLKALEKVKQGCSRHQVAKELGVHSSTVDGWIKNEKNLQKWASEHNGVMPLAKKRLRKPVHELIDRAMWLWHRERSSAGCTFTGPGVKIQALLFRNQLGASQTFTASQGWLTKWQKRYGIKLGVQNTTASSADSLEEEEMVIKYRDKFAEMVNSEDFTPDQVFFCDFIGLNYRQLPDSVINDLGTTEDGQKHLKERITLMACTNATGSCKLPLVLIGKFPKPRAIKNLSQRPVSYRNQISSYITGRIFTNWFNNEFVPGVTEMLVNRGVPPRAVLFMDNCLSLPLGMRIQDIRIEFLPPHTTALVQPLGQGWLKSLKVSYRQELMRFLMNNLSVGVTLDEAMKNLTIREVMFWLANSWDKLADDIIIKSWKSLWPQMPVVSSPEPELKLEESSDIEIKIEEVEAPDSSGLFQQNEIDLMREFCEALSKLSEYRSINFIDIEKWLDPPTKLTEDECLDEDEIVQIIMEENEINHQIQIAAPLPDKPKVTYIEAQASLKKVIDYCSVNPHYTREQRLALISIRDIMKSEKVPSQPQPVCPTPIYVPPPFDFVAIADDEDCDFTMYEK</sequence>
<keyword evidence="3" id="KW-0238">DNA-binding</keyword>
<organism evidence="7">
    <name type="scientific">Fopius arisanus</name>
    <dbReference type="NCBI Taxonomy" id="64838"/>
    <lineage>
        <taxon>Eukaryota</taxon>
        <taxon>Metazoa</taxon>
        <taxon>Ecdysozoa</taxon>
        <taxon>Arthropoda</taxon>
        <taxon>Hexapoda</taxon>
        <taxon>Insecta</taxon>
        <taxon>Pterygota</taxon>
        <taxon>Neoptera</taxon>
        <taxon>Endopterygota</taxon>
        <taxon>Hymenoptera</taxon>
        <taxon>Apocrita</taxon>
        <taxon>Ichneumonoidea</taxon>
        <taxon>Braconidae</taxon>
        <taxon>Opiinae</taxon>
        <taxon>Fopius</taxon>
    </lineage>
</organism>
<dbReference type="Gene3D" id="1.10.10.10">
    <property type="entry name" value="Winged helix-like DNA-binding domain superfamily/Winged helix DNA-binding domain"/>
    <property type="match status" value="1"/>
</dbReference>
<name>A0A0C9PMI6_9HYME</name>